<feature type="domain" description="GST C-terminal" evidence="6">
    <location>
        <begin position="87"/>
        <end position="216"/>
    </location>
</feature>
<dbReference type="GO" id="GO:0009635">
    <property type="term" value="P:response to herbicide"/>
    <property type="evidence" value="ECO:0007669"/>
    <property type="project" value="UniProtKB-ARBA"/>
</dbReference>
<dbReference type="Proteomes" id="UP000823388">
    <property type="component" value="Chromosome 5K"/>
</dbReference>
<feature type="domain" description="GST N-terminal" evidence="5">
    <location>
        <begin position="2"/>
        <end position="83"/>
    </location>
</feature>
<evidence type="ECO:0000259" key="5">
    <source>
        <dbReference type="PROSITE" id="PS50404"/>
    </source>
</evidence>
<dbReference type="InterPro" id="IPR040079">
    <property type="entry name" value="Glutathione_S-Trfase"/>
</dbReference>
<dbReference type="CDD" id="cd03187">
    <property type="entry name" value="GST_C_Phi"/>
    <property type="match status" value="1"/>
</dbReference>
<gene>
    <name evidence="7" type="ORF">PVAP13_5KG752000</name>
</gene>
<organism evidence="7 8">
    <name type="scientific">Panicum virgatum</name>
    <name type="common">Blackwell switchgrass</name>
    <dbReference type="NCBI Taxonomy" id="38727"/>
    <lineage>
        <taxon>Eukaryota</taxon>
        <taxon>Viridiplantae</taxon>
        <taxon>Streptophyta</taxon>
        <taxon>Embryophyta</taxon>
        <taxon>Tracheophyta</taxon>
        <taxon>Spermatophyta</taxon>
        <taxon>Magnoliopsida</taxon>
        <taxon>Liliopsida</taxon>
        <taxon>Poales</taxon>
        <taxon>Poaceae</taxon>
        <taxon>PACMAD clade</taxon>
        <taxon>Panicoideae</taxon>
        <taxon>Panicodae</taxon>
        <taxon>Paniceae</taxon>
        <taxon>Panicinae</taxon>
        <taxon>Panicum</taxon>
        <taxon>Panicum sect. Hiantes</taxon>
    </lineage>
</organism>
<dbReference type="Pfam" id="PF02798">
    <property type="entry name" value="GST_N"/>
    <property type="match status" value="1"/>
</dbReference>
<dbReference type="Gene3D" id="3.40.30.10">
    <property type="entry name" value="Glutaredoxin"/>
    <property type="match status" value="1"/>
</dbReference>
<dbReference type="SUPFAM" id="SSF52833">
    <property type="entry name" value="Thioredoxin-like"/>
    <property type="match status" value="1"/>
</dbReference>
<evidence type="ECO:0000313" key="8">
    <source>
        <dbReference type="Proteomes" id="UP000823388"/>
    </source>
</evidence>
<dbReference type="InterPro" id="IPR004046">
    <property type="entry name" value="GST_C"/>
</dbReference>
<dbReference type="Pfam" id="PF00043">
    <property type="entry name" value="GST_C"/>
    <property type="match status" value="1"/>
</dbReference>
<dbReference type="PROSITE" id="PS50405">
    <property type="entry name" value="GST_CTER"/>
    <property type="match status" value="1"/>
</dbReference>
<dbReference type="SUPFAM" id="SSF47616">
    <property type="entry name" value="GST C-terminal domain-like"/>
    <property type="match status" value="1"/>
</dbReference>
<evidence type="ECO:0000256" key="1">
    <source>
        <dbReference type="ARBA" id="ARBA00010128"/>
    </source>
</evidence>
<evidence type="ECO:0000256" key="2">
    <source>
        <dbReference type="ARBA" id="ARBA00012452"/>
    </source>
</evidence>
<dbReference type="GO" id="GO:0043295">
    <property type="term" value="F:glutathione binding"/>
    <property type="evidence" value="ECO:0007669"/>
    <property type="project" value="TreeGrafter"/>
</dbReference>
<comment type="similarity">
    <text evidence="1">Belongs to the GST superfamily. Phi family.</text>
</comment>
<reference evidence="7" key="1">
    <citation type="submission" date="2020-05" db="EMBL/GenBank/DDBJ databases">
        <title>WGS assembly of Panicum virgatum.</title>
        <authorList>
            <person name="Lovell J.T."/>
            <person name="Jenkins J."/>
            <person name="Shu S."/>
            <person name="Juenger T.E."/>
            <person name="Schmutz J."/>
        </authorList>
    </citation>
    <scope>NUCLEOTIDE SEQUENCE</scope>
    <source>
        <strain evidence="7">AP13</strain>
    </source>
</reference>
<evidence type="ECO:0000256" key="4">
    <source>
        <dbReference type="ARBA" id="ARBA00047960"/>
    </source>
</evidence>
<dbReference type="AlphaFoldDB" id="A0A8T0SUA0"/>
<evidence type="ECO:0000259" key="6">
    <source>
        <dbReference type="PROSITE" id="PS50405"/>
    </source>
</evidence>
<dbReference type="InterPro" id="IPR004045">
    <property type="entry name" value="Glutathione_S-Trfase_N"/>
</dbReference>
<sequence>MAPRKLYGMPLSPNVVRVATVLNEKGLDFEIVPVDLRTGAHKTPEFLALNPFGQIPALQDGDEVLYESRAINRYIASKYKSEGPDLLPTPSAKLEVWLEVESHHFYPNVSPLVFQLLIKPLLGGAPDPVVVDKHAHQLAKVLDVYEAHLAGNKYLAGDEFSLADANHMSYLFCLSKTPKAGLVDERPHVKAWWEDIAARPAFKKTVAAMPLPPPPPSPCRRRRRPPELKAQLARWWYIIR</sequence>
<keyword evidence="3" id="KW-0808">Transferase</keyword>
<dbReference type="InterPro" id="IPR010987">
    <property type="entry name" value="Glutathione-S-Trfase_C-like"/>
</dbReference>
<protein>
    <recommendedName>
        <fullName evidence="2">glutathione transferase</fullName>
        <ecNumber evidence="2">2.5.1.18</ecNumber>
    </recommendedName>
</protein>
<comment type="caution">
    <text evidence="7">The sequence shown here is derived from an EMBL/GenBank/DDBJ whole genome shotgun (WGS) entry which is preliminary data.</text>
</comment>
<dbReference type="PROSITE" id="PS50404">
    <property type="entry name" value="GST_NTER"/>
    <property type="match status" value="1"/>
</dbReference>
<dbReference type="GO" id="GO:0005737">
    <property type="term" value="C:cytoplasm"/>
    <property type="evidence" value="ECO:0007669"/>
    <property type="project" value="TreeGrafter"/>
</dbReference>
<dbReference type="SFLD" id="SFLDG01150">
    <property type="entry name" value="Main.1:_Beta-like"/>
    <property type="match status" value="1"/>
</dbReference>
<evidence type="ECO:0000256" key="3">
    <source>
        <dbReference type="ARBA" id="ARBA00022679"/>
    </source>
</evidence>
<dbReference type="SFLD" id="SFLDG00358">
    <property type="entry name" value="Main_(cytGST)"/>
    <property type="match status" value="2"/>
</dbReference>
<accession>A0A8T0SUA0</accession>
<dbReference type="Gene3D" id="1.20.1050.10">
    <property type="match status" value="1"/>
</dbReference>
<dbReference type="InterPro" id="IPR036282">
    <property type="entry name" value="Glutathione-S-Trfase_C_sf"/>
</dbReference>
<dbReference type="EC" id="2.5.1.18" evidence="2"/>
<dbReference type="InterPro" id="IPR034347">
    <property type="entry name" value="GST_Phi_C"/>
</dbReference>
<dbReference type="OrthoDB" id="422574at2759"/>
<dbReference type="GO" id="GO:0006749">
    <property type="term" value="P:glutathione metabolic process"/>
    <property type="evidence" value="ECO:0007669"/>
    <property type="project" value="TreeGrafter"/>
</dbReference>
<dbReference type="GO" id="GO:0004364">
    <property type="term" value="F:glutathione transferase activity"/>
    <property type="evidence" value="ECO:0007669"/>
    <property type="project" value="UniProtKB-EC"/>
</dbReference>
<dbReference type="SFLD" id="SFLDG01154">
    <property type="entry name" value="Main.5:_Phi-like"/>
    <property type="match status" value="1"/>
</dbReference>
<dbReference type="CDD" id="cd03053">
    <property type="entry name" value="GST_N_Phi"/>
    <property type="match status" value="1"/>
</dbReference>
<dbReference type="EMBL" id="CM029045">
    <property type="protein sequence ID" value="KAG2603172.1"/>
    <property type="molecule type" value="Genomic_DNA"/>
</dbReference>
<name>A0A8T0SUA0_PANVG</name>
<evidence type="ECO:0000313" key="7">
    <source>
        <dbReference type="EMBL" id="KAG2603172.1"/>
    </source>
</evidence>
<dbReference type="FunFam" id="1.20.1050.10:FF:000004">
    <property type="entry name" value="Glutathione S-transferase F2"/>
    <property type="match status" value="1"/>
</dbReference>
<dbReference type="InterPro" id="IPR036249">
    <property type="entry name" value="Thioredoxin-like_sf"/>
</dbReference>
<dbReference type="PANTHER" id="PTHR43900">
    <property type="entry name" value="GLUTATHIONE S-TRANSFERASE RHO"/>
    <property type="match status" value="1"/>
</dbReference>
<comment type="catalytic activity">
    <reaction evidence="4">
        <text>RX + glutathione = an S-substituted glutathione + a halide anion + H(+)</text>
        <dbReference type="Rhea" id="RHEA:16437"/>
        <dbReference type="ChEBI" id="CHEBI:15378"/>
        <dbReference type="ChEBI" id="CHEBI:16042"/>
        <dbReference type="ChEBI" id="CHEBI:17792"/>
        <dbReference type="ChEBI" id="CHEBI:57925"/>
        <dbReference type="ChEBI" id="CHEBI:90779"/>
        <dbReference type="EC" id="2.5.1.18"/>
    </reaction>
</comment>
<keyword evidence="8" id="KW-1185">Reference proteome</keyword>
<dbReference type="FunFam" id="3.40.30.10:FF:000016">
    <property type="entry name" value="Glutathione S-transferase F2"/>
    <property type="match status" value="1"/>
</dbReference>
<proteinExistence type="inferred from homology"/>
<dbReference type="SFLD" id="SFLDS00019">
    <property type="entry name" value="Glutathione_Transferase_(cytos"/>
    <property type="match status" value="2"/>
</dbReference>
<dbReference type="PANTHER" id="PTHR43900:SF3">
    <property type="entry name" value="GLUTATHIONE S-TRANSFERASE RHO"/>
    <property type="match status" value="1"/>
</dbReference>